<dbReference type="GO" id="GO:0003682">
    <property type="term" value="F:chromatin binding"/>
    <property type="evidence" value="ECO:0007669"/>
    <property type="project" value="TreeGrafter"/>
</dbReference>
<dbReference type="GO" id="GO:0003697">
    <property type="term" value="F:single-stranded DNA binding"/>
    <property type="evidence" value="ECO:0007669"/>
    <property type="project" value="TreeGrafter"/>
</dbReference>
<dbReference type="Proteomes" id="UP000308768">
    <property type="component" value="Unassembled WGS sequence"/>
</dbReference>
<keyword evidence="5" id="KW-0131">Cell cycle</keyword>
<evidence type="ECO:0000256" key="4">
    <source>
        <dbReference type="ARBA" id="ARBA00023242"/>
    </source>
</evidence>
<dbReference type="Pfam" id="PF02724">
    <property type="entry name" value="CDC45"/>
    <property type="match status" value="1"/>
</dbReference>
<evidence type="ECO:0000256" key="1">
    <source>
        <dbReference type="ARBA" id="ARBA00004123"/>
    </source>
</evidence>
<evidence type="ECO:0000256" key="2">
    <source>
        <dbReference type="ARBA" id="ARBA00010727"/>
    </source>
</evidence>
<feature type="region of interest" description="Disordered" evidence="6">
    <location>
        <begin position="189"/>
        <end position="249"/>
    </location>
</feature>
<dbReference type="GO" id="GO:1902977">
    <property type="term" value="P:mitotic DNA replication preinitiation complex assembly"/>
    <property type="evidence" value="ECO:0007669"/>
    <property type="project" value="TreeGrafter"/>
</dbReference>
<evidence type="ECO:0000256" key="5">
    <source>
        <dbReference type="ARBA" id="ARBA00023306"/>
    </source>
</evidence>
<dbReference type="PANTHER" id="PTHR10507:SF0">
    <property type="entry name" value="CELL DIVISION CONTROL PROTEIN 45 HOMOLOG"/>
    <property type="match status" value="1"/>
</dbReference>
<keyword evidence="8" id="KW-1185">Reference proteome</keyword>
<dbReference type="EMBL" id="NAJN01000219">
    <property type="protein sequence ID" value="TKA76802.1"/>
    <property type="molecule type" value="Genomic_DNA"/>
</dbReference>
<dbReference type="GO" id="GO:0031261">
    <property type="term" value="C:DNA replication preinitiation complex"/>
    <property type="evidence" value="ECO:0007669"/>
    <property type="project" value="TreeGrafter"/>
</dbReference>
<feature type="compositionally biased region" description="Acidic residues" evidence="6">
    <location>
        <begin position="231"/>
        <end position="242"/>
    </location>
</feature>
<protein>
    <recommendedName>
        <fullName evidence="9">Cell division control protein 45</fullName>
    </recommendedName>
</protein>
<feature type="compositionally biased region" description="Acidic residues" evidence="6">
    <location>
        <begin position="194"/>
        <end position="214"/>
    </location>
</feature>
<evidence type="ECO:0000256" key="6">
    <source>
        <dbReference type="SAM" id="MobiDB-lite"/>
    </source>
</evidence>
<comment type="caution">
    <text evidence="7">The sequence shown here is derived from an EMBL/GenBank/DDBJ whole genome shotgun (WGS) entry which is preliminary data.</text>
</comment>
<dbReference type="AlphaFoldDB" id="A0A4U0XI44"/>
<feature type="region of interest" description="Disordered" evidence="6">
    <location>
        <begin position="143"/>
        <end position="170"/>
    </location>
</feature>
<evidence type="ECO:0008006" key="9">
    <source>
        <dbReference type="Google" id="ProtNLM"/>
    </source>
</evidence>
<dbReference type="GO" id="GO:0003688">
    <property type="term" value="F:DNA replication origin binding"/>
    <property type="evidence" value="ECO:0007669"/>
    <property type="project" value="TreeGrafter"/>
</dbReference>
<organism evidence="7 8">
    <name type="scientific">Cryomyces minteri</name>
    <dbReference type="NCBI Taxonomy" id="331657"/>
    <lineage>
        <taxon>Eukaryota</taxon>
        <taxon>Fungi</taxon>
        <taxon>Dikarya</taxon>
        <taxon>Ascomycota</taxon>
        <taxon>Pezizomycotina</taxon>
        <taxon>Dothideomycetes</taxon>
        <taxon>Dothideomycetes incertae sedis</taxon>
        <taxon>Cryomyces</taxon>
    </lineage>
</organism>
<keyword evidence="3" id="KW-0235">DNA replication</keyword>
<reference evidence="7 8" key="1">
    <citation type="submission" date="2017-03" db="EMBL/GenBank/DDBJ databases">
        <title>Genomes of endolithic fungi from Antarctica.</title>
        <authorList>
            <person name="Coleine C."/>
            <person name="Masonjones S."/>
            <person name="Stajich J.E."/>
        </authorList>
    </citation>
    <scope>NUCLEOTIDE SEQUENCE [LARGE SCALE GENOMIC DNA]</scope>
    <source>
        <strain evidence="7 8">CCFEE 5187</strain>
    </source>
</reference>
<gene>
    <name evidence="7" type="ORF">B0A49_02390</name>
</gene>
<evidence type="ECO:0000256" key="3">
    <source>
        <dbReference type="ARBA" id="ARBA00022705"/>
    </source>
</evidence>
<feature type="compositionally biased region" description="Basic and acidic residues" evidence="6">
    <location>
        <begin position="143"/>
        <end position="163"/>
    </location>
</feature>
<keyword evidence="4" id="KW-0539">Nucleus</keyword>
<comment type="subcellular location">
    <subcellularLocation>
        <location evidence="1">Nucleus</location>
    </subcellularLocation>
</comment>
<proteinExistence type="inferred from homology"/>
<name>A0A4U0XI44_9PEZI</name>
<dbReference type="PANTHER" id="PTHR10507">
    <property type="entry name" value="CDC45-RELATED PROTEIN"/>
    <property type="match status" value="1"/>
</dbReference>
<dbReference type="InterPro" id="IPR003874">
    <property type="entry name" value="CDC45"/>
</dbReference>
<dbReference type="GO" id="GO:0006270">
    <property type="term" value="P:DNA replication initiation"/>
    <property type="evidence" value="ECO:0007669"/>
    <property type="project" value="InterPro"/>
</dbReference>
<evidence type="ECO:0000313" key="7">
    <source>
        <dbReference type="EMBL" id="TKA76802.1"/>
    </source>
</evidence>
<evidence type="ECO:0000313" key="8">
    <source>
        <dbReference type="Proteomes" id="UP000308768"/>
    </source>
</evidence>
<sequence length="317" mass="34853">MYLPRTLLDHLYSYLLRTVHPLSPPVLVLVALEPDALCACRILTALLRRDYIPHKIQPVAGYGDLARVGDELVQPMRIQEGGSGGVVVCLGVGGLIDLSAALGLDNEEEGNTAHGVEVWVVDARRPWNLENVFGSLQSARLEDGRERREAGVEQGKISRDYRPGKGGVVVFDDGDIEEELQAEKEAFLALQDMPDVDEEEDDDDGGDTESEDGNADGLDSGTRKRKSWSDREEDQSGSEDEDGRPTRRRRIISNTNITIATASSWPPDLFPAHIKWTNVLTFCISAKQPTVLCSDHYHHGESTICEDSSSPPPETPP</sequence>
<comment type="similarity">
    <text evidence="2">Belongs to the CDC45 family.</text>
</comment>
<dbReference type="STRING" id="331657.A0A4U0XI44"/>
<dbReference type="GO" id="GO:0000727">
    <property type="term" value="P:double-strand break repair via break-induced replication"/>
    <property type="evidence" value="ECO:0007669"/>
    <property type="project" value="TreeGrafter"/>
</dbReference>
<accession>A0A4U0XI44</accession>
<dbReference type="OrthoDB" id="10258882at2759"/>